<feature type="domain" description="Beta-lactamase-related" evidence="3">
    <location>
        <begin position="94"/>
        <end position="366"/>
    </location>
</feature>
<comment type="similarity">
    <text evidence="1">Belongs to the class-A beta-lactamase family.</text>
</comment>
<name>A0AAD7APF0_9AGAR</name>
<keyword evidence="5" id="KW-1185">Reference proteome</keyword>
<protein>
    <submittedName>
        <fullName evidence="4">Beta-lactamase family protein</fullName>
    </submittedName>
</protein>
<keyword evidence="2" id="KW-0378">Hydrolase</keyword>
<proteinExistence type="inferred from homology"/>
<gene>
    <name evidence="4" type="ORF">DFH08DRAFT_1016757</name>
</gene>
<dbReference type="InterPro" id="IPR050789">
    <property type="entry name" value="Diverse_Enzym_Activities"/>
</dbReference>
<evidence type="ECO:0000313" key="5">
    <source>
        <dbReference type="Proteomes" id="UP001218218"/>
    </source>
</evidence>
<evidence type="ECO:0000259" key="3">
    <source>
        <dbReference type="Pfam" id="PF00144"/>
    </source>
</evidence>
<dbReference type="InterPro" id="IPR012338">
    <property type="entry name" value="Beta-lactam/transpept-like"/>
</dbReference>
<dbReference type="Pfam" id="PF00144">
    <property type="entry name" value="Beta-lactamase"/>
    <property type="match status" value="1"/>
</dbReference>
<sequence length="386" mass="40335">MDAFEKTLADATNPSNRDLLGAVGLVVDGAGTVLYHHAAGNQSLASSAPPLDPDSTFTLRSAGKCYSPRRMIPELDTLQVIEASDGELGFALRPPASKITLRHLLTHTSGLGGGDEPLVELWRASPAGAAHAAATADAHIIVKNFAHPLLFDPGVAGFCYGGSAYFTTLLLIRLLAAQTPAQTIAEYIQKDIFEPLGMASSTLAPQARADVLGKLLPLVRRTPEGTLVPVEGETRDMTVSARDLGALLADLIAPAGSKILAPASVSLLFAPQLARGSKALADLNGPKERENYAAPAGVGAGAAAEAVRLNWSAAALVVEGEGALPISQIPPGTVTWNGMPNVVWAMHRERGVAMVFATQLVPVDDEKAVAVMMEFLRGAWATYGTR</sequence>
<accession>A0AAD7APF0</accession>
<evidence type="ECO:0000256" key="1">
    <source>
        <dbReference type="ARBA" id="ARBA00009009"/>
    </source>
</evidence>
<evidence type="ECO:0000313" key="4">
    <source>
        <dbReference type="EMBL" id="KAJ7364399.1"/>
    </source>
</evidence>
<organism evidence="4 5">
    <name type="scientific">Mycena albidolilacea</name>
    <dbReference type="NCBI Taxonomy" id="1033008"/>
    <lineage>
        <taxon>Eukaryota</taxon>
        <taxon>Fungi</taxon>
        <taxon>Dikarya</taxon>
        <taxon>Basidiomycota</taxon>
        <taxon>Agaricomycotina</taxon>
        <taxon>Agaricomycetes</taxon>
        <taxon>Agaricomycetidae</taxon>
        <taxon>Agaricales</taxon>
        <taxon>Marasmiineae</taxon>
        <taxon>Mycenaceae</taxon>
        <taxon>Mycena</taxon>
    </lineage>
</organism>
<dbReference type="Gene3D" id="3.40.710.10">
    <property type="entry name" value="DD-peptidase/beta-lactamase superfamily"/>
    <property type="match status" value="1"/>
</dbReference>
<dbReference type="EMBL" id="JARIHO010000003">
    <property type="protein sequence ID" value="KAJ7364399.1"/>
    <property type="molecule type" value="Genomic_DNA"/>
</dbReference>
<comment type="caution">
    <text evidence="4">The sequence shown here is derived from an EMBL/GenBank/DDBJ whole genome shotgun (WGS) entry which is preliminary data.</text>
</comment>
<dbReference type="AlphaFoldDB" id="A0AAD7APF0"/>
<dbReference type="InterPro" id="IPR001466">
    <property type="entry name" value="Beta-lactam-related"/>
</dbReference>
<dbReference type="Proteomes" id="UP001218218">
    <property type="component" value="Unassembled WGS sequence"/>
</dbReference>
<dbReference type="GO" id="GO:0016787">
    <property type="term" value="F:hydrolase activity"/>
    <property type="evidence" value="ECO:0007669"/>
    <property type="project" value="UniProtKB-KW"/>
</dbReference>
<reference evidence="4" key="1">
    <citation type="submission" date="2023-03" db="EMBL/GenBank/DDBJ databases">
        <title>Massive genome expansion in bonnet fungi (Mycena s.s.) driven by repeated elements and novel gene families across ecological guilds.</title>
        <authorList>
            <consortium name="Lawrence Berkeley National Laboratory"/>
            <person name="Harder C.B."/>
            <person name="Miyauchi S."/>
            <person name="Viragh M."/>
            <person name="Kuo A."/>
            <person name="Thoen E."/>
            <person name="Andreopoulos B."/>
            <person name="Lu D."/>
            <person name="Skrede I."/>
            <person name="Drula E."/>
            <person name="Henrissat B."/>
            <person name="Morin E."/>
            <person name="Kohler A."/>
            <person name="Barry K."/>
            <person name="LaButti K."/>
            <person name="Morin E."/>
            <person name="Salamov A."/>
            <person name="Lipzen A."/>
            <person name="Mereny Z."/>
            <person name="Hegedus B."/>
            <person name="Baldrian P."/>
            <person name="Stursova M."/>
            <person name="Weitz H."/>
            <person name="Taylor A."/>
            <person name="Grigoriev I.V."/>
            <person name="Nagy L.G."/>
            <person name="Martin F."/>
            <person name="Kauserud H."/>
        </authorList>
    </citation>
    <scope>NUCLEOTIDE SEQUENCE</scope>
    <source>
        <strain evidence="4">CBHHK002</strain>
    </source>
</reference>
<dbReference type="PANTHER" id="PTHR43283:SF17">
    <property type="entry name" value="(LOVD), PUTATIVE (AFU_ORTHOLOGUE AFUA_5G00920)-RELATED"/>
    <property type="match status" value="1"/>
</dbReference>
<evidence type="ECO:0000256" key="2">
    <source>
        <dbReference type="ARBA" id="ARBA00022801"/>
    </source>
</evidence>
<dbReference type="PANTHER" id="PTHR43283">
    <property type="entry name" value="BETA-LACTAMASE-RELATED"/>
    <property type="match status" value="1"/>
</dbReference>
<dbReference type="SUPFAM" id="SSF56601">
    <property type="entry name" value="beta-lactamase/transpeptidase-like"/>
    <property type="match status" value="1"/>
</dbReference>